<dbReference type="Proteomes" id="UP001304467">
    <property type="component" value="Unassembled WGS sequence"/>
</dbReference>
<evidence type="ECO:0000313" key="1">
    <source>
        <dbReference type="EMBL" id="MEB2583907.1"/>
    </source>
</evidence>
<reference evidence="1 2" key="1">
    <citation type="journal article" date="2023" name="Front. Microbiol.">
        <title>Genomic analyses of Burkholderia respiratory isolates indicates two evolutionarily distinct B. anthina clades.</title>
        <authorList>
            <person name="Pham A."/>
            <person name="Volmer J.G."/>
            <person name="Chambers D.C."/>
            <person name="Smith D.J."/>
            <person name="Reid D.W."/>
            <person name="Burr L."/>
            <person name="Wells T.J."/>
        </authorList>
    </citation>
    <scope>NUCLEOTIDE SEQUENCE [LARGE SCALE GENOMIC DNA]</scope>
    <source>
        <strain evidence="1 2">BCCIQ07A</strain>
    </source>
</reference>
<dbReference type="RefSeq" id="WP_323621440.1">
    <property type="nucleotide sequence ID" value="NZ_JAWRKZ010000032.1"/>
</dbReference>
<evidence type="ECO:0000313" key="2">
    <source>
        <dbReference type="Proteomes" id="UP001304467"/>
    </source>
</evidence>
<gene>
    <name evidence="1" type="ORF">SB593_33765</name>
</gene>
<proteinExistence type="predicted"/>
<accession>A0ABU5WY70</accession>
<sequence length="137" mass="15476">MRVKLCYRSIPRTITRPISIPARLAHDLIFGIEAISSGRLDLRNRTFEAHERRHGIAVASLNTGCRFVKDAAGKTRRGSIRTPKSKKPGSTNRAFCLNLLGWLMGLEPTTTGITILIHFSYISMGYRETLEYMVQRV</sequence>
<name>A0ABU5WY70_9BURK</name>
<keyword evidence="2" id="KW-1185">Reference proteome</keyword>
<protein>
    <submittedName>
        <fullName evidence="1">Uncharacterized protein</fullName>
    </submittedName>
</protein>
<organism evidence="1 2">
    <name type="scientific">Burkholderia anthinoferrum</name>
    <dbReference type="NCBI Taxonomy" id="3090833"/>
    <lineage>
        <taxon>Bacteria</taxon>
        <taxon>Pseudomonadati</taxon>
        <taxon>Pseudomonadota</taxon>
        <taxon>Betaproteobacteria</taxon>
        <taxon>Burkholderiales</taxon>
        <taxon>Burkholderiaceae</taxon>
        <taxon>Burkholderia</taxon>
    </lineage>
</organism>
<feature type="non-terminal residue" evidence="1">
    <location>
        <position position="137"/>
    </location>
</feature>
<comment type="caution">
    <text evidence="1">The sequence shown here is derived from an EMBL/GenBank/DDBJ whole genome shotgun (WGS) entry which is preliminary data.</text>
</comment>
<dbReference type="EMBL" id="JAWRLE010000095">
    <property type="protein sequence ID" value="MEB2583907.1"/>
    <property type="molecule type" value="Genomic_DNA"/>
</dbReference>